<comment type="subcellular location">
    <subcellularLocation>
        <location evidence="2">Nucleus</location>
    </subcellularLocation>
</comment>
<feature type="domain" description="C2H2-type" evidence="13">
    <location>
        <begin position="385"/>
        <end position="412"/>
    </location>
</feature>
<evidence type="ECO:0000256" key="7">
    <source>
        <dbReference type="ARBA" id="ARBA00022833"/>
    </source>
</evidence>
<comment type="similarity">
    <text evidence="3">Belongs to the krueppel C2H2-type zinc-finger protein family.</text>
</comment>
<accession>A0A673TZ09</accession>
<dbReference type="FunFam" id="3.30.160.60:FF:000193">
    <property type="entry name" value="Zinc finger protein 300"/>
    <property type="match status" value="1"/>
</dbReference>
<name>A0A673TZ09_SURSU</name>
<feature type="domain" description="C2H2-type" evidence="13">
    <location>
        <begin position="301"/>
        <end position="328"/>
    </location>
</feature>
<feature type="domain" description="C2H2-type" evidence="13">
    <location>
        <begin position="245"/>
        <end position="272"/>
    </location>
</feature>
<evidence type="ECO:0000256" key="6">
    <source>
        <dbReference type="ARBA" id="ARBA00022771"/>
    </source>
</evidence>
<dbReference type="Proteomes" id="UP000472268">
    <property type="component" value="Chromosome 12"/>
</dbReference>
<reference evidence="14 15" key="1">
    <citation type="submission" date="2019-05" db="EMBL/GenBank/DDBJ databases">
        <title>A Chromosome-scale Meerkat (S. suricatta) Genome Assembly.</title>
        <authorList>
            <person name="Dudchenko O."/>
            <person name="Lieberman Aiden E."/>
            <person name="Tung J."/>
            <person name="Barreiro L.B."/>
            <person name="Clutton-Brock T.H."/>
        </authorList>
    </citation>
    <scope>NUCLEOTIDE SEQUENCE [LARGE SCALE GENOMIC DNA]</scope>
</reference>
<comment type="function">
    <text evidence="1">May be involved in transcriptional regulation.</text>
</comment>
<dbReference type="InterPro" id="IPR013087">
    <property type="entry name" value="Znf_C2H2_type"/>
</dbReference>
<dbReference type="FunFam" id="3.30.160.60:FF:002343">
    <property type="entry name" value="Zinc finger protein 33A"/>
    <property type="match status" value="1"/>
</dbReference>
<evidence type="ECO:0000256" key="11">
    <source>
        <dbReference type="ARBA" id="ARBA00023242"/>
    </source>
</evidence>
<evidence type="ECO:0000256" key="12">
    <source>
        <dbReference type="PROSITE-ProRule" id="PRU00042"/>
    </source>
</evidence>
<evidence type="ECO:0000256" key="2">
    <source>
        <dbReference type="ARBA" id="ARBA00004123"/>
    </source>
</evidence>
<dbReference type="FunFam" id="3.30.160.60:FF:000564">
    <property type="entry name" value="zinc finger protein 699"/>
    <property type="match status" value="1"/>
</dbReference>
<dbReference type="PROSITE" id="PS50157">
    <property type="entry name" value="ZINC_FINGER_C2H2_2"/>
    <property type="match status" value="6"/>
</dbReference>
<dbReference type="PANTHER" id="PTHR23234">
    <property type="entry name" value="ZNF44 PROTEIN"/>
    <property type="match status" value="1"/>
</dbReference>
<evidence type="ECO:0000256" key="8">
    <source>
        <dbReference type="ARBA" id="ARBA00023015"/>
    </source>
</evidence>
<feature type="domain" description="C2H2-type" evidence="13">
    <location>
        <begin position="329"/>
        <end position="356"/>
    </location>
</feature>
<feature type="domain" description="C2H2-type" evidence="13">
    <location>
        <begin position="413"/>
        <end position="436"/>
    </location>
</feature>
<dbReference type="FunFam" id="3.30.160.60:FF:000184">
    <property type="entry name" value="Zinc finger protein 333"/>
    <property type="match status" value="1"/>
</dbReference>
<dbReference type="GO" id="GO:0008270">
    <property type="term" value="F:zinc ion binding"/>
    <property type="evidence" value="ECO:0007669"/>
    <property type="project" value="UniProtKB-KW"/>
</dbReference>
<dbReference type="InterPro" id="IPR036236">
    <property type="entry name" value="Znf_C2H2_sf"/>
</dbReference>
<evidence type="ECO:0000313" key="15">
    <source>
        <dbReference type="Proteomes" id="UP000472268"/>
    </source>
</evidence>
<dbReference type="GO" id="GO:0003677">
    <property type="term" value="F:DNA binding"/>
    <property type="evidence" value="ECO:0007669"/>
    <property type="project" value="UniProtKB-KW"/>
</dbReference>
<reference evidence="14" key="2">
    <citation type="submission" date="2025-08" db="UniProtKB">
        <authorList>
            <consortium name="Ensembl"/>
        </authorList>
    </citation>
    <scope>IDENTIFICATION</scope>
</reference>
<keyword evidence="8" id="KW-0805">Transcription regulation</keyword>
<keyword evidence="6 12" id="KW-0863">Zinc-finger</keyword>
<protein>
    <recommendedName>
        <fullName evidence="13">C2H2-type domain-containing protein</fullName>
    </recommendedName>
</protein>
<evidence type="ECO:0000256" key="9">
    <source>
        <dbReference type="ARBA" id="ARBA00023125"/>
    </source>
</evidence>
<dbReference type="FunFam" id="3.30.160.60:FF:000870">
    <property type="entry name" value="zinc finger protein 197 isoform X1"/>
    <property type="match status" value="1"/>
</dbReference>
<proteinExistence type="inferred from homology"/>
<keyword evidence="4" id="KW-0479">Metal-binding</keyword>
<evidence type="ECO:0000256" key="10">
    <source>
        <dbReference type="ARBA" id="ARBA00023163"/>
    </source>
</evidence>
<keyword evidence="11" id="KW-0539">Nucleus</keyword>
<sequence length="436" mass="48266">ARSGGESLAALLPCGGAHLRRAASSSVPRPGSYRRCLDAVTVRSGLRDDYCIRVNTSGSSPEWDILEDEPSPEDKIVRFARNNSWSVFGDTQTFHSRHLRSPLVDGVCERTEGDQRGGTLNPVTNLPVREGYPPRGRFCQCTKCREAFTDGFFLGNVRKPHPGLRSPPCEECGLACSCAPSLTTHVDADLGENSSEGQDAGRVPQTYAKSLRSKISLECKKCRKAFICTSSFQGHVRGPCGQSVHACGVCGKAFLFQCRLTCQVRTDAGERAGDFIDFGKLYSCLSYPPGHSSNQPGQRVFECGLCGKAFTRRTYLQSHVRTHTGGKPYKCQECGKAFTRRAYLQSHLRKHSGVKSFKCQQCGKAFYSSSYLQIHARIHTGERPCVCQHCGKTFRYPANLRAHVRTHTGERPYECKECGKTFSRVSSFRRHGKTHS</sequence>
<evidence type="ECO:0000256" key="1">
    <source>
        <dbReference type="ARBA" id="ARBA00003767"/>
    </source>
</evidence>
<evidence type="ECO:0000256" key="5">
    <source>
        <dbReference type="ARBA" id="ARBA00022737"/>
    </source>
</evidence>
<keyword evidence="15" id="KW-1185">Reference proteome</keyword>
<keyword evidence="5" id="KW-0677">Repeat</keyword>
<evidence type="ECO:0000256" key="3">
    <source>
        <dbReference type="ARBA" id="ARBA00006991"/>
    </source>
</evidence>
<evidence type="ECO:0000313" key="14">
    <source>
        <dbReference type="Ensembl" id="ENSSSUP00005017189.1"/>
    </source>
</evidence>
<keyword evidence="10" id="KW-0804">Transcription</keyword>
<feature type="domain" description="C2H2-type" evidence="13">
    <location>
        <begin position="357"/>
        <end position="384"/>
    </location>
</feature>
<dbReference type="GO" id="GO:0005634">
    <property type="term" value="C:nucleus"/>
    <property type="evidence" value="ECO:0007669"/>
    <property type="project" value="UniProtKB-SubCell"/>
</dbReference>
<dbReference type="AlphaFoldDB" id="A0A673TZ09"/>
<dbReference type="PROSITE" id="PS00028">
    <property type="entry name" value="ZINC_FINGER_C2H2_1"/>
    <property type="match status" value="5"/>
</dbReference>
<evidence type="ECO:0000259" key="13">
    <source>
        <dbReference type="PROSITE" id="PS50157"/>
    </source>
</evidence>
<keyword evidence="9" id="KW-0238">DNA-binding</keyword>
<dbReference type="Pfam" id="PF00096">
    <property type="entry name" value="zf-C2H2"/>
    <property type="match status" value="5"/>
</dbReference>
<dbReference type="Gene3D" id="3.30.160.60">
    <property type="entry name" value="Classic Zinc Finger"/>
    <property type="match status" value="6"/>
</dbReference>
<evidence type="ECO:0000256" key="4">
    <source>
        <dbReference type="ARBA" id="ARBA00022723"/>
    </source>
</evidence>
<dbReference type="SMART" id="SM00355">
    <property type="entry name" value="ZnF_C2H2"/>
    <property type="match status" value="6"/>
</dbReference>
<dbReference type="InterPro" id="IPR050758">
    <property type="entry name" value="Znf_C2H2-type"/>
</dbReference>
<keyword evidence="7" id="KW-0862">Zinc</keyword>
<dbReference type="PANTHER" id="PTHR23234:SF10">
    <property type="entry name" value="RIKEN CDNA 6720489N17 GENE-RELATED"/>
    <property type="match status" value="1"/>
</dbReference>
<reference evidence="14" key="3">
    <citation type="submission" date="2025-09" db="UniProtKB">
        <authorList>
            <consortium name="Ensembl"/>
        </authorList>
    </citation>
    <scope>IDENTIFICATION</scope>
</reference>
<dbReference type="OMA" id="KAFICTS"/>
<organism evidence="14 15">
    <name type="scientific">Suricata suricatta</name>
    <name type="common">Meerkat</name>
    <dbReference type="NCBI Taxonomy" id="37032"/>
    <lineage>
        <taxon>Eukaryota</taxon>
        <taxon>Metazoa</taxon>
        <taxon>Chordata</taxon>
        <taxon>Craniata</taxon>
        <taxon>Vertebrata</taxon>
        <taxon>Euteleostomi</taxon>
        <taxon>Mammalia</taxon>
        <taxon>Eutheria</taxon>
        <taxon>Laurasiatheria</taxon>
        <taxon>Carnivora</taxon>
        <taxon>Feliformia</taxon>
        <taxon>Herpestidae</taxon>
        <taxon>Suricata</taxon>
    </lineage>
</organism>
<dbReference type="Ensembl" id="ENSSSUT00005019599.1">
    <property type="protein sequence ID" value="ENSSSUP00005017189.1"/>
    <property type="gene ID" value="ENSSSUG00005011134.1"/>
</dbReference>
<dbReference type="SUPFAM" id="SSF57667">
    <property type="entry name" value="beta-beta-alpha zinc fingers"/>
    <property type="match status" value="4"/>
</dbReference>